<reference evidence="5" key="2">
    <citation type="submission" date="2025-09" db="UniProtKB">
        <authorList>
            <consortium name="Ensembl"/>
        </authorList>
    </citation>
    <scope>IDENTIFICATION</scope>
</reference>
<keyword evidence="6" id="KW-1185">Reference proteome</keyword>
<reference evidence="5" key="1">
    <citation type="submission" date="2025-08" db="UniProtKB">
        <authorList>
            <consortium name="Ensembl"/>
        </authorList>
    </citation>
    <scope>IDENTIFICATION</scope>
</reference>
<feature type="domain" description="EF-hand" evidence="4">
    <location>
        <begin position="118"/>
        <end position="153"/>
    </location>
</feature>
<proteinExistence type="predicted"/>
<evidence type="ECO:0000256" key="1">
    <source>
        <dbReference type="ARBA" id="ARBA00022723"/>
    </source>
</evidence>
<name>A0A7M4EHZ4_CROPO</name>
<keyword evidence="1" id="KW-0479">Metal-binding</keyword>
<protein>
    <recommendedName>
        <fullName evidence="4">EF-hand domain-containing protein</fullName>
    </recommendedName>
</protein>
<feature type="domain" description="EF-hand" evidence="4">
    <location>
        <begin position="81"/>
        <end position="116"/>
    </location>
</feature>
<evidence type="ECO:0000313" key="5">
    <source>
        <dbReference type="Ensembl" id="ENSCPRP00005010030.1"/>
    </source>
</evidence>
<dbReference type="InterPro" id="IPR011992">
    <property type="entry name" value="EF-hand-dom_pair"/>
</dbReference>
<dbReference type="InterPro" id="IPR002048">
    <property type="entry name" value="EF_hand_dom"/>
</dbReference>
<dbReference type="SMART" id="SM00054">
    <property type="entry name" value="EFh"/>
    <property type="match status" value="3"/>
</dbReference>
<sequence length="240" mass="25731">MQTILQGLRSCPKLPCNKASSFKKPSAGTVYQRKKAAPKLVLTEEQKQQFREAFDLLDTDGTGTIDVKDLKVSIRALGYEPKKDEMKKIISEVDKEGSGKINFDLFLHAMTQKMSEPDSKEDILKAFKLYDQNGTGKISFENLKCVANEIGENLTDEELQVGVGSLVALGLGELLLQCSARGWPGIPHPVGGSLPAAPLAGQFPASPCLVGIPCPSGGSLPAAPPSRLGQGVGKLLQRWG</sequence>
<dbReference type="GeneTree" id="ENSGT00940000157209"/>
<dbReference type="InterPro" id="IPR018247">
    <property type="entry name" value="EF_Hand_1_Ca_BS"/>
</dbReference>
<dbReference type="PROSITE" id="PS00018">
    <property type="entry name" value="EF_HAND_1"/>
    <property type="match status" value="1"/>
</dbReference>
<dbReference type="PANTHER" id="PTHR23048:SF59">
    <property type="entry name" value="EF-HAND SUPERFAMILY PROTEIN"/>
    <property type="match status" value="1"/>
</dbReference>
<evidence type="ECO:0000256" key="3">
    <source>
        <dbReference type="ARBA" id="ARBA00022837"/>
    </source>
</evidence>
<evidence type="ECO:0000256" key="2">
    <source>
        <dbReference type="ARBA" id="ARBA00022737"/>
    </source>
</evidence>
<dbReference type="CDD" id="cd00051">
    <property type="entry name" value="EFh"/>
    <property type="match status" value="2"/>
</dbReference>
<dbReference type="SUPFAM" id="SSF47473">
    <property type="entry name" value="EF-hand"/>
    <property type="match status" value="1"/>
</dbReference>
<keyword evidence="3" id="KW-0106">Calcium</keyword>
<evidence type="ECO:0000313" key="6">
    <source>
        <dbReference type="Proteomes" id="UP000594220"/>
    </source>
</evidence>
<dbReference type="InterPro" id="IPR050230">
    <property type="entry name" value="CALM/Myosin/TropC-like"/>
</dbReference>
<feature type="domain" description="EF-hand" evidence="4">
    <location>
        <begin position="45"/>
        <end position="80"/>
    </location>
</feature>
<dbReference type="GO" id="GO:0005509">
    <property type="term" value="F:calcium ion binding"/>
    <property type="evidence" value="ECO:0007669"/>
    <property type="project" value="InterPro"/>
</dbReference>
<dbReference type="FunFam" id="1.10.238.10:FF:000070">
    <property type="entry name" value="Centrin-1"/>
    <property type="match status" value="1"/>
</dbReference>
<dbReference type="Proteomes" id="UP000594220">
    <property type="component" value="Unplaced"/>
</dbReference>
<accession>A0A7M4EHZ4</accession>
<dbReference type="Gene3D" id="1.10.238.10">
    <property type="entry name" value="EF-hand"/>
    <property type="match status" value="2"/>
</dbReference>
<keyword evidence="2" id="KW-0677">Repeat</keyword>
<organism evidence="5 6">
    <name type="scientific">Crocodylus porosus</name>
    <name type="common">Saltwater crocodile</name>
    <name type="synonym">Estuarine crocodile</name>
    <dbReference type="NCBI Taxonomy" id="8502"/>
    <lineage>
        <taxon>Eukaryota</taxon>
        <taxon>Metazoa</taxon>
        <taxon>Chordata</taxon>
        <taxon>Craniata</taxon>
        <taxon>Vertebrata</taxon>
        <taxon>Euteleostomi</taxon>
        <taxon>Archelosauria</taxon>
        <taxon>Archosauria</taxon>
        <taxon>Crocodylia</taxon>
        <taxon>Longirostres</taxon>
        <taxon>Crocodylidae</taxon>
        <taxon>Crocodylus</taxon>
    </lineage>
</organism>
<dbReference type="GO" id="GO:0016460">
    <property type="term" value="C:myosin II complex"/>
    <property type="evidence" value="ECO:0007669"/>
    <property type="project" value="TreeGrafter"/>
</dbReference>
<dbReference type="Pfam" id="PF13499">
    <property type="entry name" value="EF-hand_7"/>
    <property type="match status" value="2"/>
</dbReference>
<evidence type="ECO:0000259" key="4">
    <source>
        <dbReference type="PROSITE" id="PS50222"/>
    </source>
</evidence>
<dbReference type="Ensembl" id="ENSCPRT00005011817.1">
    <property type="protein sequence ID" value="ENSCPRP00005010030.1"/>
    <property type="gene ID" value="ENSCPRG00005007153.1"/>
</dbReference>
<dbReference type="PANTHER" id="PTHR23048">
    <property type="entry name" value="MYOSIN LIGHT CHAIN 1, 3"/>
    <property type="match status" value="1"/>
</dbReference>
<dbReference type="PROSITE" id="PS50222">
    <property type="entry name" value="EF_HAND_2"/>
    <property type="match status" value="3"/>
</dbReference>
<dbReference type="AlphaFoldDB" id="A0A7M4EHZ4"/>